<keyword evidence="2" id="KW-1185">Reference proteome</keyword>
<dbReference type="WBParaSite" id="sdigi.contig60.g3276.t1">
    <property type="protein sequence ID" value="sdigi.contig60.g3276.t1"/>
    <property type="gene ID" value="sdigi.contig60.g3276"/>
</dbReference>
<feature type="region of interest" description="Disordered" evidence="1">
    <location>
        <begin position="44"/>
        <end position="66"/>
    </location>
</feature>
<name>A0A915Q5F4_9BILA</name>
<sequence length="66" mass="7427">MASCGTSDLESVPTHEQISPHEITPFSETCPLKSLILRSIIPSRREDSSMKMARQNLKVERGSEKR</sequence>
<evidence type="ECO:0000256" key="1">
    <source>
        <dbReference type="SAM" id="MobiDB-lite"/>
    </source>
</evidence>
<feature type="compositionally biased region" description="Polar residues" evidence="1">
    <location>
        <begin position="1"/>
        <end position="17"/>
    </location>
</feature>
<evidence type="ECO:0000313" key="2">
    <source>
        <dbReference type="Proteomes" id="UP000887581"/>
    </source>
</evidence>
<organism evidence="2 3">
    <name type="scientific">Setaria digitata</name>
    <dbReference type="NCBI Taxonomy" id="48799"/>
    <lineage>
        <taxon>Eukaryota</taxon>
        <taxon>Metazoa</taxon>
        <taxon>Ecdysozoa</taxon>
        <taxon>Nematoda</taxon>
        <taxon>Chromadorea</taxon>
        <taxon>Rhabditida</taxon>
        <taxon>Spirurina</taxon>
        <taxon>Spiruromorpha</taxon>
        <taxon>Filarioidea</taxon>
        <taxon>Setariidae</taxon>
        <taxon>Setaria</taxon>
    </lineage>
</organism>
<accession>A0A915Q5F4</accession>
<evidence type="ECO:0000313" key="3">
    <source>
        <dbReference type="WBParaSite" id="sdigi.contig60.g3276.t1"/>
    </source>
</evidence>
<feature type="compositionally biased region" description="Basic and acidic residues" evidence="1">
    <location>
        <begin position="57"/>
        <end position="66"/>
    </location>
</feature>
<reference evidence="3" key="1">
    <citation type="submission" date="2022-11" db="UniProtKB">
        <authorList>
            <consortium name="WormBaseParasite"/>
        </authorList>
    </citation>
    <scope>IDENTIFICATION</scope>
</reference>
<dbReference type="AlphaFoldDB" id="A0A915Q5F4"/>
<proteinExistence type="predicted"/>
<feature type="region of interest" description="Disordered" evidence="1">
    <location>
        <begin position="1"/>
        <end position="25"/>
    </location>
</feature>
<protein>
    <submittedName>
        <fullName evidence="3">Uncharacterized protein</fullName>
    </submittedName>
</protein>
<dbReference type="Proteomes" id="UP000887581">
    <property type="component" value="Unplaced"/>
</dbReference>